<proteinExistence type="predicted"/>
<sequence length="542" mass="59601">MLCACPLFRSHQRPLFPSAPPGFFSQAKTKAPPHATERVDNYSTSSIASRGAYVGITAPHFCADGLKTNDPRRSNDDPPIAITTGARIPIRPDARTTPTHLPASATPAVAAHRSTMLLAPARHDASSIRPTRAQNTHDDASKTLAASATPARASPHIHRPRPASRHHHRVIRPPNPRPAPYLRAFPSSAVASSHLRLLGVALMGSPRAPSARRRRREAGNENEGNVECPRAGTFGKAKPTTLVNRYTTPPSPTHSLRTQRHRVDVAFQLHRQASASTTLVRERYLPLPHDRQTCPAPCSALELHRLPSSPHHAVSIPDTTSRGAHVLESPHVAPPLKRFGLDNHSPPPILPSRLRQPYAQSPRYIVDMARTHAEYAHRVQEPARVRDARSRPAQIHRCILVHAPRHATTILRFEPSPCVRPAPYLQAFPSSAVASSTPLHVTCARPAPLPALPQRQLNTHLRNPAHARRRNPPFHRAADSLSVGKPRSARTDPLASEHIAPPLSTRQLHVPVATIFLYFSFADTRGQYFIYLGNFLLSSMNE</sequence>
<feature type="compositionally biased region" description="Basic residues" evidence="1">
    <location>
        <begin position="155"/>
        <end position="171"/>
    </location>
</feature>
<reference evidence="2" key="1">
    <citation type="submission" date="2023-03" db="EMBL/GenBank/DDBJ databases">
        <title>Massive genome expansion in bonnet fungi (Mycena s.s.) driven by repeated elements and novel gene families across ecological guilds.</title>
        <authorList>
            <consortium name="Lawrence Berkeley National Laboratory"/>
            <person name="Harder C.B."/>
            <person name="Miyauchi S."/>
            <person name="Viragh M."/>
            <person name="Kuo A."/>
            <person name="Thoen E."/>
            <person name="Andreopoulos B."/>
            <person name="Lu D."/>
            <person name="Skrede I."/>
            <person name="Drula E."/>
            <person name="Henrissat B."/>
            <person name="Morin E."/>
            <person name="Kohler A."/>
            <person name="Barry K."/>
            <person name="LaButti K."/>
            <person name="Morin E."/>
            <person name="Salamov A."/>
            <person name="Lipzen A."/>
            <person name="Mereny Z."/>
            <person name="Hegedus B."/>
            <person name="Baldrian P."/>
            <person name="Stursova M."/>
            <person name="Weitz H."/>
            <person name="Taylor A."/>
            <person name="Grigoriev I.V."/>
            <person name="Nagy L.G."/>
            <person name="Martin F."/>
            <person name="Kauserud H."/>
        </authorList>
    </citation>
    <scope>NUCLEOTIDE SEQUENCE</scope>
    <source>
        <strain evidence="2">CBHHK067</strain>
    </source>
</reference>
<dbReference type="Proteomes" id="UP001221757">
    <property type="component" value="Unassembled WGS sequence"/>
</dbReference>
<dbReference type="EMBL" id="JARKIE010000195">
    <property type="protein sequence ID" value="KAJ7668253.1"/>
    <property type="molecule type" value="Genomic_DNA"/>
</dbReference>
<name>A0AAD7CXK9_MYCRO</name>
<protein>
    <submittedName>
        <fullName evidence="2">Uncharacterized protein</fullName>
    </submittedName>
</protein>
<organism evidence="2 3">
    <name type="scientific">Mycena rosella</name>
    <name type="common">Pink bonnet</name>
    <name type="synonym">Agaricus rosellus</name>
    <dbReference type="NCBI Taxonomy" id="1033263"/>
    <lineage>
        <taxon>Eukaryota</taxon>
        <taxon>Fungi</taxon>
        <taxon>Dikarya</taxon>
        <taxon>Basidiomycota</taxon>
        <taxon>Agaricomycotina</taxon>
        <taxon>Agaricomycetes</taxon>
        <taxon>Agaricomycetidae</taxon>
        <taxon>Agaricales</taxon>
        <taxon>Marasmiineae</taxon>
        <taxon>Mycenaceae</taxon>
        <taxon>Mycena</taxon>
    </lineage>
</organism>
<gene>
    <name evidence="2" type="ORF">B0H17DRAFT_1248575</name>
</gene>
<evidence type="ECO:0000256" key="1">
    <source>
        <dbReference type="SAM" id="MobiDB-lite"/>
    </source>
</evidence>
<feature type="region of interest" description="Disordered" evidence="1">
    <location>
        <begin position="463"/>
        <end position="498"/>
    </location>
</feature>
<keyword evidence="3" id="KW-1185">Reference proteome</keyword>
<feature type="region of interest" description="Disordered" evidence="1">
    <location>
        <begin position="122"/>
        <end position="179"/>
    </location>
</feature>
<feature type="region of interest" description="Disordered" evidence="1">
    <location>
        <begin position="206"/>
        <end position="236"/>
    </location>
</feature>
<dbReference type="AlphaFoldDB" id="A0AAD7CXK9"/>
<feature type="compositionally biased region" description="Basic residues" evidence="1">
    <location>
        <begin position="463"/>
        <end position="473"/>
    </location>
</feature>
<evidence type="ECO:0000313" key="3">
    <source>
        <dbReference type="Proteomes" id="UP001221757"/>
    </source>
</evidence>
<accession>A0AAD7CXK9</accession>
<evidence type="ECO:0000313" key="2">
    <source>
        <dbReference type="EMBL" id="KAJ7668253.1"/>
    </source>
</evidence>
<comment type="caution">
    <text evidence="2">The sequence shown here is derived from an EMBL/GenBank/DDBJ whole genome shotgun (WGS) entry which is preliminary data.</text>
</comment>